<keyword evidence="6" id="KW-0560">Oxidoreductase</keyword>
<dbReference type="SMART" id="SM00822">
    <property type="entry name" value="PKS_KR"/>
    <property type="match status" value="1"/>
</dbReference>
<evidence type="ECO:0000256" key="7">
    <source>
        <dbReference type="ARBA" id="ARBA00023098"/>
    </source>
</evidence>
<dbReference type="PROSITE" id="PS00061">
    <property type="entry name" value="ADH_SHORT"/>
    <property type="match status" value="1"/>
</dbReference>
<dbReference type="PRINTS" id="PR00080">
    <property type="entry name" value="SDRFAMILY"/>
</dbReference>
<dbReference type="GO" id="GO:0006633">
    <property type="term" value="P:fatty acid biosynthetic process"/>
    <property type="evidence" value="ECO:0007669"/>
    <property type="project" value="UniProtKB-KW"/>
</dbReference>
<dbReference type="FunFam" id="3.40.50.720:FF:000037">
    <property type="entry name" value="3-oxoacyl-[acyl-carrier-protein] reductase FabG"/>
    <property type="match status" value="1"/>
</dbReference>
<dbReference type="PANTHER" id="PTHR42879">
    <property type="entry name" value="3-OXOACYL-(ACYL-CARRIER-PROTEIN) REDUCTASE"/>
    <property type="match status" value="1"/>
</dbReference>
<dbReference type="CDD" id="cd05333">
    <property type="entry name" value="BKR_SDR_c"/>
    <property type="match status" value="1"/>
</dbReference>
<sequence length="244" mass="25994">MNLEGQTALITGAGRGIGKTIALKLAESGADIVLADMSPEVAEVRVEVESLGRKCLTFEADVTDLEAIETMVKKIIEELGSIHILINNAGITQDNLFMRMKPEQWSKVIDVNLNGVFNVTKAVIRPMVKQRTGKIINISSVVGFSGNPGQVNYSSTKSALVGFTKSLAREVGARGVTVNAVAPGFIDTAMTQALNESQQEVILQQIPLGRMGDADDIANAVAFLASEEASYITGTILHVNGGMY</sequence>
<dbReference type="PANTHER" id="PTHR42879:SF2">
    <property type="entry name" value="3-OXOACYL-[ACYL-CARRIER-PROTEIN] REDUCTASE FABG"/>
    <property type="match status" value="1"/>
</dbReference>
<dbReference type="GO" id="GO:0051287">
    <property type="term" value="F:NAD binding"/>
    <property type="evidence" value="ECO:0007669"/>
    <property type="project" value="InterPro"/>
</dbReference>
<keyword evidence="4" id="KW-0276">Fatty acid metabolism</keyword>
<organism evidence="10">
    <name type="scientific">marine metagenome</name>
    <dbReference type="NCBI Taxonomy" id="408172"/>
    <lineage>
        <taxon>unclassified sequences</taxon>
        <taxon>metagenomes</taxon>
        <taxon>ecological metagenomes</taxon>
    </lineage>
</organism>
<keyword evidence="7" id="KW-0443">Lipid metabolism</keyword>
<dbReference type="NCBIfam" id="TIGR01830">
    <property type="entry name" value="3oxo_ACP_reduc"/>
    <property type="match status" value="1"/>
</dbReference>
<feature type="domain" description="Ketoreductase" evidence="9">
    <location>
        <begin position="6"/>
        <end position="184"/>
    </location>
</feature>
<dbReference type="InterPro" id="IPR011284">
    <property type="entry name" value="3oxo_ACP_reduc"/>
</dbReference>
<evidence type="ECO:0000256" key="1">
    <source>
        <dbReference type="ARBA" id="ARBA00005194"/>
    </source>
</evidence>
<dbReference type="PRINTS" id="PR00081">
    <property type="entry name" value="GDHRDH"/>
</dbReference>
<reference evidence="10" key="1">
    <citation type="submission" date="2018-05" db="EMBL/GenBank/DDBJ databases">
        <authorList>
            <person name="Lanie J.A."/>
            <person name="Ng W.-L."/>
            <person name="Kazmierczak K.M."/>
            <person name="Andrzejewski T.M."/>
            <person name="Davidsen T.M."/>
            <person name="Wayne K.J."/>
            <person name="Tettelin H."/>
            <person name="Glass J.I."/>
            <person name="Rusch D."/>
            <person name="Podicherti R."/>
            <person name="Tsui H.-C.T."/>
            <person name="Winkler M.E."/>
        </authorList>
    </citation>
    <scope>NUCLEOTIDE SEQUENCE</scope>
</reference>
<keyword evidence="5" id="KW-0521">NADP</keyword>
<keyword evidence="8" id="KW-0275">Fatty acid biosynthesis</keyword>
<protein>
    <recommendedName>
        <fullName evidence="9">Ketoreductase domain-containing protein</fullName>
    </recommendedName>
</protein>
<evidence type="ECO:0000256" key="3">
    <source>
        <dbReference type="ARBA" id="ARBA00022516"/>
    </source>
</evidence>
<comment type="pathway">
    <text evidence="1">Lipid metabolism; fatty acid biosynthesis.</text>
</comment>
<dbReference type="EMBL" id="UINC01000976">
    <property type="protein sequence ID" value="SUZ66119.1"/>
    <property type="molecule type" value="Genomic_DNA"/>
</dbReference>
<comment type="similarity">
    <text evidence="2">Belongs to the short-chain dehydrogenases/reductases (SDR) family.</text>
</comment>
<accession>A0A381PJ47</accession>
<dbReference type="AlphaFoldDB" id="A0A381PJ47"/>
<evidence type="ECO:0000256" key="6">
    <source>
        <dbReference type="ARBA" id="ARBA00023002"/>
    </source>
</evidence>
<dbReference type="NCBIfam" id="NF004197">
    <property type="entry name" value="PRK05653.1-1"/>
    <property type="match status" value="1"/>
</dbReference>
<dbReference type="SUPFAM" id="SSF51735">
    <property type="entry name" value="NAD(P)-binding Rossmann-fold domains"/>
    <property type="match status" value="1"/>
</dbReference>
<dbReference type="Gene3D" id="3.40.50.720">
    <property type="entry name" value="NAD(P)-binding Rossmann-like Domain"/>
    <property type="match status" value="1"/>
</dbReference>
<dbReference type="NCBIfam" id="NF009466">
    <property type="entry name" value="PRK12826.1-2"/>
    <property type="match status" value="1"/>
</dbReference>
<evidence type="ECO:0000259" key="9">
    <source>
        <dbReference type="SMART" id="SM00822"/>
    </source>
</evidence>
<name>A0A381PJ47_9ZZZZ</name>
<evidence type="ECO:0000256" key="4">
    <source>
        <dbReference type="ARBA" id="ARBA00022832"/>
    </source>
</evidence>
<proteinExistence type="inferred from homology"/>
<keyword evidence="3" id="KW-0444">Lipid biosynthesis</keyword>
<gene>
    <name evidence="10" type="ORF">METZ01_LOCUS18973</name>
</gene>
<dbReference type="InterPro" id="IPR020904">
    <property type="entry name" value="Sc_DH/Rdtase_CS"/>
</dbReference>
<evidence type="ECO:0000313" key="10">
    <source>
        <dbReference type="EMBL" id="SUZ66119.1"/>
    </source>
</evidence>
<evidence type="ECO:0000256" key="5">
    <source>
        <dbReference type="ARBA" id="ARBA00022857"/>
    </source>
</evidence>
<dbReference type="InterPro" id="IPR050259">
    <property type="entry name" value="SDR"/>
</dbReference>
<dbReference type="InterPro" id="IPR057326">
    <property type="entry name" value="KR_dom"/>
</dbReference>
<dbReference type="GO" id="GO:0004316">
    <property type="term" value="F:3-oxoacyl-[acyl-carrier-protein] reductase (NADPH) activity"/>
    <property type="evidence" value="ECO:0007669"/>
    <property type="project" value="InterPro"/>
</dbReference>
<dbReference type="NCBIfam" id="NF005559">
    <property type="entry name" value="PRK07231.1"/>
    <property type="match status" value="1"/>
</dbReference>
<dbReference type="Pfam" id="PF13561">
    <property type="entry name" value="adh_short_C2"/>
    <property type="match status" value="1"/>
</dbReference>
<evidence type="ECO:0000256" key="2">
    <source>
        <dbReference type="ARBA" id="ARBA00006484"/>
    </source>
</evidence>
<evidence type="ECO:0000256" key="8">
    <source>
        <dbReference type="ARBA" id="ARBA00023160"/>
    </source>
</evidence>
<dbReference type="InterPro" id="IPR002347">
    <property type="entry name" value="SDR_fam"/>
</dbReference>
<dbReference type="InterPro" id="IPR036291">
    <property type="entry name" value="NAD(P)-bd_dom_sf"/>
</dbReference>